<evidence type="ECO:0000259" key="20">
    <source>
        <dbReference type="PROSITE" id="PS50011"/>
    </source>
</evidence>
<evidence type="ECO:0000313" key="21">
    <source>
        <dbReference type="EMBL" id="KAA8545358.1"/>
    </source>
</evidence>
<protein>
    <recommendedName>
        <fullName evidence="3">non-specific serine/threonine protein kinase</fullName>
        <ecNumber evidence="3">2.7.11.1</ecNumber>
    </recommendedName>
</protein>
<evidence type="ECO:0000256" key="14">
    <source>
        <dbReference type="ARBA" id="ARBA00023136"/>
    </source>
</evidence>
<organism evidence="21 22">
    <name type="scientific">Nyssa sinensis</name>
    <dbReference type="NCBI Taxonomy" id="561372"/>
    <lineage>
        <taxon>Eukaryota</taxon>
        <taxon>Viridiplantae</taxon>
        <taxon>Streptophyta</taxon>
        <taxon>Embryophyta</taxon>
        <taxon>Tracheophyta</taxon>
        <taxon>Spermatophyta</taxon>
        <taxon>Magnoliopsida</taxon>
        <taxon>eudicotyledons</taxon>
        <taxon>Gunneridae</taxon>
        <taxon>Pentapetalae</taxon>
        <taxon>asterids</taxon>
        <taxon>Cornales</taxon>
        <taxon>Nyssaceae</taxon>
        <taxon>Nyssa</taxon>
    </lineage>
</organism>
<dbReference type="SUPFAM" id="SSF56112">
    <property type="entry name" value="Protein kinase-like (PK-like)"/>
    <property type="match status" value="1"/>
</dbReference>
<dbReference type="InterPro" id="IPR032675">
    <property type="entry name" value="LRR_dom_sf"/>
</dbReference>
<dbReference type="InterPro" id="IPR001611">
    <property type="entry name" value="Leu-rich_rpt"/>
</dbReference>
<evidence type="ECO:0000256" key="2">
    <source>
        <dbReference type="ARBA" id="ARBA00008684"/>
    </source>
</evidence>
<keyword evidence="12 17" id="KW-0067">ATP-binding</keyword>
<keyword evidence="7 18" id="KW-0812">Transmembrane</keyword>
<evidence type="ECO:0000256" key="7">
    <source>
        <dbReference type="ARBA" id="ARBA00022692"/>
    </source>
</evidence>
<gene>
    <name evidence="21" type="ORF">F0562_020142</name>
</gene>
<dbReference type="Gene3D" id="1.10.510.10">
    <property type="entry name" value="Transferase(Phosphotransferase) domain 1"/>
    <property type="match status" value="1"/>
</dbReference>
<evidence type="ECO:0000256" key="15">
    <source>
        <dbReference type="ARBA" id="ARBA00023170"/>
    </source>
</evidence>
<dbReference type="Proteomes" id="UP000325577">
    <property type="component" value="Linkage Group LG10"/>
</dbReference>
<dbReference type="Pfam" id="PF08263">
    <property type="entry name" value="LRRNT_2"/>
    <property type="match status" value="1"/>
</dbReference>
<dbReference type="SUPFAM" id="SSF52058">
    <property type="entry name" value="L domain-like"/>
    <property type="match status" value="2"/>
</dbReference>
<accession>A0A5J5BR79</accession>
<evidence type="ECO:0000256" key="3">
    <source>
        <dbReference type="ARBA" id="ARBA00012513"/>
    </source>
</evidence>
<dbReference type="GO" id="GO:0004674">
    <property type="term" value="F:protein serine/threonine kinase activity"/>
    <property type="evidence" value="ECO:0007669"/>
    <property type="project" value="UniProtKB-KW"/>
</dbReference>
<dbReference type="SMART" id="SM00220">
    <property type="entry name" value="S_TKc"/>
    <property type="match status" value="1"/>
</dbReference>
<dbReference type="PROSITE" id="PS50011">
    <property type="entry name" value="PROTEIN_KINASE_DOM"/>
    <property type="match status" value="1"/>
</dbReference>
<keyword evidence="16" id="KW-0325">Glycoprotein</keyword>
<dbReference type="AlphaFoldDB" id="A0A5J5BR79"/>
<keyword evidence="10 17" id="KW-0547">Nucleotide-binding</keyword>
<dbReference type="Pfam" id="PF07714">
    <property type="entry name" value="PK_Tyr_Ser-Thr"/>
    <property type="match status" value="1"/>
</dbReference>
<keyword evidence="13 18" id="KW-1133">Transmembrane helix</keyword>
<evidence type="ECO:0000256" key="8">
    <source>
        <dbReference type="ARBA" id="ARBA00022729"/>
    </source>
</evidence>
<dbReference type="FunFam" id="3.80.10.10:FF:000363">
    <property type="entry name" value="Leucine-rich repeat family protein"/>
    <property type="match status" value="1"/>
</dbReference>
<dbReference type="FunFam" id="3.30.200.20:FF:000328">
    <property type="entry name" value="Leucine-rich repeat protein kinase family protein"/>
    <property type="match status" value="1"/>
</dbReference>
<feature type="signal peptide" evidence="19">
    <location>
        <begin position="1"/>
        <end position="22"/>
    </location>
</feature>
<dbReference type="PANTHER" id="PTHR45974">
    <property type="entry name" value="RECEPTOR-LIKE PROTEIN 55"/>
    <property type="match status" value="1"/>
</dbReference>
<dbReference type="FunFam" id="1.10.510.10:FF:000453">
    <property type="entry name" value="LRR receptor-like serine/threonine-protein kinase HSL2"/>
    <property type="match status" value="1"/>
</dbReference>
<dbReference type="EC" id="2.7.11.1" evidence="3"/>
<keyword evidence="9" id="KW-0677">Repeat</keyword>
<dbReference type="InterPro" id="IPR017441">
    <property type="entry name" value="Protein_kinase_ATP_BS"/>
</dbReference>
<keyword evidence="14 18" id="KW-0472">Membrane</keyword>
<feature type="chain" id="PRO_5023890379" description="non-specific serine/threonine protein kinase" evidence="19">
    <location>
        <begin position="23"/>
        <end position="949"/>
    </location>
</feature>
<evidence type="ECO:0000256" key="1">
    <source>
        <dbReference type="ARBA" id="ARBA00004479"/>
    </source>
</evidence>
<evidence type="ECO:0000256" key="9">
    <source>
        <dbReference type="ARBA" id="ARBA00022737"/>
    </source>
</evidence>
<keyword evidence="4" id="KW-0723">Serine/threonine-protein kinase</keyword>
<dbReference type="PANTHER" id="PTHR45974:SF266">
    <property type="entry name" value="LEUCINE-RICH REPEAT RECEPTOR PROTEIN KINASE HPCA1"/>
    <property type="match status" value="1"/>
</dbReference>
<keyword evidence="11" id="KW-0418">Kinase</keyword>
<keyword evidence="5" id="KW-0433">Leucine-rich repeat</keyword>
<comment type="subcellular location">
    <subcellularLocation>
        <location evidence="1">Membrane</location>
        <topology evidence="1">Single-pass type I membrane protein</topology>
    </subcellularLocation>
</comment>
<evidence type="ECO:0000256" key="11">
    <source>
        <dbReference type="ARBA" id="ARBA00022777"/>
    </source>
</evidence>
<evidence type="ECO:0000256" key="19">
    <source>
        <dbReference type="SAM" id="SignalP"/>
    </source>
</evidence>
<keyword evidence="8 19" id="KW-0732">Signal</keyword>
<evidence type="ECO:0000256" key="17">
    <source>
        <dbReference type="PROSITE-ProRule" id="PRU10141"/>
    </source>
</evidence>
<dbReference type="InterPro" id="IPR013210">
    <property type="entry name" value="LRR_N_plant-typ"/>
</dbReference>
<comment type="similarity">
    <text evidence="2">Belongs to the protein kinase superfamily. Ser/Thr protein kinase family.</text>
</comment>
<evidence type="ECO:0000256" key="5">
    <source>
        <dbReference type="ARBA" id="ARBA00022614"/>
    </source>
</evidence>
<evidence type="ECO:0000256" key="12">
    <source>
        <dbReference type="ARBA" id="ARBA00022840"/>
    </source>
</evidence>
<dbReference type="FunFam" id="3.80.10.10:FF:000542">
    <property type="entry name" value="Leucine-rich repeat protein kinase family protein"/>
    <property type="match status" value="1"/>
</dbReference>
<keyword evidence="22" id="KW-1185">Reference proteome</keyword>
<dbReference type="Pfam" id="PF00560">
    <property type="entry name" value="LRR_1"/>
    <property type="match status" value="4"/>
</dbReference>
<keyword evidence="6" id="KW-0808">Transferase</keyword>
<dbReference type="PROSITE" id="PS00107">
    <property type="entry name" value="PROTEIN_KINASE_ATP"/>
    <property type="match status" value="1"/>
</dbReference>
<reference evidence="21 22" key="1">
    <citation type="submission" date="2019-09" db="EMBL/GenBank/DDBJ databases">
        <title>A chromosome-level genome assembly of the Chinese tupelo Nyssa sinensis.</title>
        <authorList>
            <person name="Yang X."/>
            <person name="Kang M."/>
            <person name="Yang Y."/>
            <person name="Xiong H."/>
            <person name="Wang M."/>
            <person name="Zhang Z."/>
            <person name="Wang Z."/>
            <person name="Wu H."/>
            <person name="Ma T."/>
            <person name="Liu J."/>
            <person name="Xi Z."/>
        </authorList>
    </citation>
    <scope>NUCLEOTIDE SEQUENCE [LARGE SCALE GENOMIC DNA]</scope>
    <source>
        <strain evidence="21">J267</strain>
        <tissue evidence="21">Leaf</tissue>
    </source>
</reference>
<dbReference type="Gene3D" id="3.80.10.10">
    <property type="entry name" value="Ribonuclease Inhibitor"/>
    <property type="match status" value="3"/>
</dbReference>
<dbReference type="EMBL" id="CM018033">
    <property type="protein sequence ID" value="KAA8545358.1"/>
    <property type="molecule type" value="Genomic_DNA"/>
</dbReference>
<dbReference type="InterPro" id="IPR001245">
    <property type="entry name" value="Ser-Thr/Tyr_kinase_cat_dom"/>
</dbReference>
<evidence type="ECO:0000256" key="16">
    <source>
        <dbReference type="ARBA" id="ARBA00023180"/>
    </source>
</evidence>
<evidence type="ECO:0000256" key="13">
    <source>
        <dbReference type="ARBA" id="ARBA00022989"/>
    </source>
</evidence>
<evidence type="ECO:0000313" key="22">
    <source>
        <dbReference type="Proteomes" id="UP000325577"/>
    </source>
</evidence>
<feature type="transmembrane region" description="Helical" evidence="18">
    <location>
        <begin position="555"/>
        <end position="579"/>
    </location>
</feature>
<dbReference type="InterPro" id="IPR000719">
    <property type="entry name" value="Prot_kinase_dom"/>
</dbReference>
<proteinExistence type="inferred from homology"/>
<dbReference type="Gene3D" id="3.30.200.20">
    <property type="entry name" value="Phosphorylase Kinase, domain 1"/>
    <property type="match status" value="1"/>
</dbReference>
<dbReference type="GO" id="GO:0016020">
    <property type="term" value="C:membrane"/>
    <property type="evidence" value="ECO:0007669"/>
    <property type="project" value="UniProtKB-SubCell"/>
</dbReference>
<sequence>MDSRIPVFYLLVISIQILVVAAVTNTQDYGALLALKDNWQNTPPSWVGSDPCGDIWEGIGCTNSRVTSITLPSMGLTGQLPTDIQSLSELQTLDLSYNQGLTGSIPPSIGNLKKLSSLSLVNCGFSGPIPNSIGSLQQLVYLSLNSNNFTGQIPPSIGNLSNLFWLDLAENMLTGTIPVSNGTTPGLDMLNNTKHFHFGKNQLSGQIPPQLFSSNMTLIHVLFESNDLTGNIPLTLGLVQTLEVLRLDRNSLSGSVPSNLNSLTNLNELFLSNNGLSGPMPNLTGMSYLNSVDMSNNTFDVADVPPWFSTLQSLTTLVMERTRLQGQIPVNLFSHPQLQTVILRNNQLNGTLSIGSSYSDQLQLIDLQNNFITGFRSAGGYSQELILVGNPVCLETGVTENYCIIQQSIPTNPTPSNNCASVSCGSDQISSPNCNCAYPYTGTLLLRAPSFSNLRNLTIYTILQNSLMNSFQSHQLPVDSVSLSNPTKNLDDYLLLSLEIFPSGQDHFNRTGISGIGSVLSSQTFKPPEMFGPYVFIASLYGYFAGTKKSSSTGIIIGAAVGGSVLVLLLLLAGFYAFFQKRRAERAAKQNNPFASWDPTKSSGGIPQLKGARCFSFEELKKCTNNFSEASEIGSGGYGRVYRGTLLSGQLVAIKRAQQGSTQGGLEFKTEIELLSRVHHKNVVSLVGFCFEQGEQMLVYEYIPNGTLMESLSGKSGIRLDWMMRLRVAVAAARGLQYLHELANPPIIHRDIKTNNILLDERLNAKVADFGLSKPMGDTERSHVTTQVKGTMGYLDPEYYMTQQLTEKSDVYSFGVVMLELMTARAPIEKGKYIVREVREAMDKTKDQYNLQGVLDPTISSGTTLKGVEKFVDLAMRCVEETGAARPTMSEVVKEIENIMQLAGLNPTAESASTSASYEGASKGFDHPYSNEGLFAYSGAFPPSKLEAK</sequence>
<feature type="domain" description="Protein kinase" evidence="20">
    <location>
        <begin position="627"/>
        <end position="900"/>
    </location>
</feature>
<evidence type="ECO:0000256" key="10">
    <source>
        <dbReference type="ARBA" id="ARBA00022741"/>
    </source>
</evidence>
<dbReference type="InterPro" id="IPR011009">
    <property type="entry name" value="Kinase-like_dom_sf"/>
</dbReference>
<dbReference type="InterPro" id="IPR008271">
    <property type="entry name" value="Ser/Thr_kinase_AS"/>
</dbReference>
<name>A0A5J5BR79_9ASTE</name>
<evidence type="ECO:0000256" key="6">
    <source>
        <dbReference type="ARBA" id="ARBA00022679"/>
    </source>
</evidence>
<keyword evidence="15" id="KW-0675">Receptor</keyword>
<feature type="binding site" evidence="17">
    <location>
        <position position="655"/>
    </location>
    <ligand>
        <name>ATP</name>
        <dbReference type="ChEBI" id="CHEBI:30616"/>
    </ligand>
</feature>
<dbReference type="PROSITE" id="PS00108">
    <property type="entry name" value="PROTEIN_KINASE_ST"/>
    <property type="match status" value="1"/>
</dbReference>
<dbReference type="GO" id="GO:0005524">
    <property type="term" value="F:ATP binding"/>
    <property type="evidence" value="ECO:0007669"/>
    <property type="project" value="UniProtKB-UniRule"/>
</dbReference>
<dbReference type="CDD" id="cd14066">
    <property type="entry name" value="STKc_IRAK"/>
    <property type="match status" value="1"/>
</dbReference>
<evidence type="ECO:0000256" key="4">
    <source>
        <dbReference type="ARBA" id="ARBA00022527"/>
    </source>
</evidence>
<evidence type="ECO:0000256" key="18">
    <source>
        <dbReference type="SAM" id="Phobius"/>
    </source>
</evidence>
<dbReference type="OrthoDB" id="2015206at2759"/>